<evidence type="ECO:0000313" key="2">
    <source>
        <dbReference type="EMBL" id="CAE6448705.1"/>
    </source>
</evidence>
<name>A0A8H3B633_9AGAM</name>
<dbReference type="PROSITE" id="PS50097">
    <property type="entry name" value="BTB"/>
    <property type="match status" value="1"/>
</dbReference>
<accession>A0A8H3B633</accession>
<sequence>MMSKISNLNDNRFPPVRRSKFFFEDSMVVIQIGDVQFRVHKSKLMESETFTDMFTVAKGSHSNFNASEKLIEGLSAEHPIKLEGVSASDFECLLTLLYERHYTAQHPKLDASLVVPAFRLAHMWNFKELAGYLLPYMKSGLDDVDKIVYAHEFGLKEWIIPAYISLYRRTEPLSSAEAEKIGFKGAMLVFRLREENHPVANQQCCGQTMMTYCDSCGNSPNTSTASRNRSDKVIEEKIKAWEKGGQIFKK</sequence>
<dbReference type="Gene3D" id="3.30.710.10">
    <property type="entry name" value="Potassium Channel Kv1.1, Chain A"/>
    <property type="match status" value="1"/>
</dbReference>
<dbReference type="InterPro" id="IPR011333">
    <property type="entry name" value="SKP1/BTB/POZ_sf"/>
</dbReference>
<protein>
    <recommendedName>
        <fullName evidence="1">BTB domain-containing protein</fullName>
    </recommendedName>
</protein>
<organism evidence="2 3">
    <name type="scientific">Rhizoctonia solani</name>
    <dbReference type="NCBI Taxonomy" id="456999"/>
    <lineage>
        <taxon>Eukaryota</taxon>
        <taxon>Fungi</taxon>
        <taxon>Dikarya</taxon>
        <taxon>Basidiomycota</taxon>
        <taxon>Agaricomycotina</taxon>
        <taxon>Agaricomycetes</taxon>
        <taxon>Cantharellales</taxon>
        <taxon>Ceratobasidiaceae</taxon>
        <taxon>Rhizoctonia</taxon>
    </lineage>
</organism>
<dbReference type="AlphaFoldDB" id="A0A8H3B633"/>
<evidence type="ECO:0000313" key="3">
    <source>
        <dbReference type="Proteomes" id="UP000663861"/>
    </source>
</evidence>
<dbReference type="InterPro" id="IPR000210">
    <property type="entry name" value="BTB/POZ_dom"/>
</dbReference>
<dbReference type="SUPFAM" id="SSF54695">
    <property type="entry name" value="POZ domain"/>
    <property type="match status" value="1"/>
</dbReference>
<dbReference type="Proteomes" id="UP000663861">
    <property type="component" value="Unassembled WGS sequence"/>
</dbReference>
<dbReference type="Pfam" id="PF00651">
    <property type="entry name" value="BTB"/>
    <property type="match status" value="1"/>
</dbReference>
<dbReference type="SMART" id="SM00225">
    <property type="entry name" value="BTB"/>
    <property type="match status" value="1"/>
</dbReference>
<gene>
    <name evidence="2" type="ORF">RDB_LOCUS51616</name>
</gene>
<comment type="caution">
    <text evidence="2">The sequence shown here is derived from an EMBL/GenBank/DDBJ whole genome shotgun (WGS) entry which is preliminary data.</text>
</comment>
<feature type="domain" description="BTB" evidence="1">
    <location>
        <begin position="24"/>
        <end position="106"/>
    </location>
</feature>
<dbReference type="EMBL" id="CAJMWY010000832">
    <property type="protein sequence ID" value="CAE6448705.1"/>
    <property type="molecule type" value="Genomic_DNA"/>
</dbReference>
<evidence type="ECO:0000259" key="1">
    <source>
        <dbReference type="PROSITE" id="PS50097"/>
    </source>
</evidence>
<dbReference type="CDD" id="cd18186">
    <property type="entry name" value="BTB_POZ_ZBTB_KLHL-like"/>
    <property type="match status" value="1"/>
</dbReference>
<proteinExistence type="predicted"/>
<reference evidence="2" key="1">
    <citation type="submission" date="2021-01" db="EMBL/GenBank/DDBJ databases">
        <authorList>
            <person name="Kaushik A."/>
        </authorList>
    </citation>
    <scope>NUCLEOTIDE SEQUENCE</scope>
    <source>
        <strain evidence="2">AG4-RS23</strain>
    </source>
</reference>